<name>A0AAV0AQU0_PHAPC</name>
<gene>
    <name evidence="1" type="ORF">PPACK8108_LOCUS6397</name>
</gene>
<sequence length="108" mass="12828">MIEFRNRSDVLERVRDGQWMGEVELGDNSYLSRNQFEHLYFEWTREGGKYRILKGFRGGQPGMITSTTSAANFPSIHCLYSYHDPKEFRRRRFKLKGFKKEPPLCSEN</sequence>
<dbReference type="Proteomes" id="UP001153365">
    <property type="component" value="Unassembled WGS sequence"/>
</dbReference>
<comment type="caution">
    <text evidence="1">The sequence shown here is derived from an EMBL/GenBank/DDBJ whole genome shotgun (WGS) entry which is preliminary data.</text>
</comment>
<reference evidence="1" key="1">
    <citation type="submission" date="2022-06" db="EMBL/GenBank/DDBJ databases">
        <authorList>
            <consortium name="SYNGENTA / RWTH Aachen University"/>
        </authorList>
    </citation>
    <scope>NUCLEOTIDE SEQUENCE</scope>
</reference>
<organism evidence="1 2">
    <name type="scientific">Phakopsora pachyrhizi</name>
    <name type="common">Asian soybean rust disease fungus</name>
    <dbReference type="NCBI Taxonomy" id="170000"/>
    <lineage>
        <taxon>Eukaryota</taxon>
        <taxon>Fungi</taxon>
        <taxon>Dikarya</taxon>
        <taxon>Basidiomycota</taxon>
        <taxon>Pucciniomycotina</taxon>
        <taxon>Pucciniomycetes</taxon>
        <taxon>Pucciniales</taxon>
        <taxon>Phakopsoraceae</taxon>
        <taxon>Phakopsora</taxon>
    </lineage>
</organism>
<dbReference type="EMBL" id="CALTRL010001218">
    <property type="protein sequence ID" value="CAH7671604.1"/>
    <property type="molecule type" value="Genomic_DNA"/>
</dbReference>
<protein>
    <submittedName>
        <fullName evidence="1">Uncharacterized protein</fullName>
    </submittedName>
</protein>
<evidence type="ECO:0000313" key="1">
    <source>
        <dbReference type="EMBL" id="CAH7671604.1"/>
    </source>
</evidence>
<evidence type="ECO:0000313" key="2">
    <source>
        <dbReference type="Proteomes" id="UP001153365"/>
    </source>
</evidence>
<accession>A0AAV0AQU0</accession>
<dbReference type="AlphaFoldDB" id="A0AAV0AQU0"/>
<keyword evidence="2" id="KW-1185">Reference proteome</keyword>
<proteinExistence type="predicted"/>